<name>A0A3E3DVP8_9FIRM</name>
<evidence type="ECO:0000256" key="1">
    <source>
        <dbReference type="ARBA" id="ARBA00005721"/>
    </source>
</evidence>
<accession>A0A3E3DVP8</accession>
<dbReference type="EMBL" id="QUSM01000007">
    <property type="protein sequence ID" value="RGD73166.1"/>
    <property type="molecule type" value="Genomic_DNA"/>
</dbReference>
<protein>
    <submittedName>
        <fullName evidence="2">Asp23/Gls24 family envelope stress response protein</fullName>
    </submittedName>
</protein>
<dbReference type="AlphaFoldDB" id="A0A3E3DVP8"/>
<comment type="caution">
    <text evidence="2">The sequence shown here is derived from an EMBL/GenBank/DDBJ whole genome shotgun (WGS) entry which is preliminary data.</text>
</comment>
<dbReference type="InterPro" id="IPR005531">
    <property type="entry name" value="Asp23"/>
</dbReference>
<dbReference type="Proteomes" id="UP000261212">
    <property type="component" value="Unassembled WGS sequence"/>
</dbReference>
<dbReference type="PANTHER" id="PTHR34297">
    <property type="entry name" value="HYPOTHETICAL CYTOSOLIC PROTEIN-RELATED"/>
    <property type="match status" value="1"/>
</dbReference>
<comment type="similarity">
    <text evidence="1">Belongs to the asp23 family.</text>
</comment>
<gene>
    <name evidence="2" type="ORF">DW687_10510</name>
</gene>
<dbReference type="Pfam" id="PF03780">
    <property type="entry name" value="Asp23"/>
    <property type="match status" value="1"/>
</dbReference>
<proteinExistence type="inferred from homology"/>
<organism evidence="2 3">
    <name type="scientific">Anaerofustis stercorihominis</name>
    <dbReference type="NCBI Taxonomy" id="214853"/>
    <lineage>
        <taxon>Bacteria</taxon>
        <taxon>Bacillati</taxon>
        <taxon>Bacillota</taxon>
        <taxon>Clostridia</taxon>
        <taxon>Eubacteriales</taxon>
        <taxon>Eubacteriaceae</taxon>
        <taxon>Anaerofustis</taxon>
    </lineage>
</organism>
<sequence>MYAKMTDNIGDVNISTEIIEQMVGLCAMECFGIVGMASRSVTNGIIELLKKENLRKGVKVVDEDGRLVVDIYVIVEFGVKIVTVAENLIDTVKYNIEKQTGLKIKKINVHVQSVRANQ</sequence>
<evidence type="ECO:0000313" key="3">
    <source>
        <dbReference type="Proteomes" id="UP000261212"/>
    </source>
</evidence>
<dbReference type="GeneID" id="98001036"/>
<evidence type="ECO:0000313" key="2">
    <source>
        <dbReference type="EMBL" id="RGD73166.1"/>
    </source>
</evidence>
<reference evidence="2 3" key="1">
    <citation type="submission" date="2018-08" db="EMBL/GenBank/DDBJ databases">
        <title>A genome reference for cultivated species of the human gut microbiota.</title>
        <authorList>
            <person name="Zou Y."/>
            <person name="Xue W."/>
            <person name="Luo G."/>
        </authorList>
    </citation>
    <scope>NUCLEOTIDE SEQUENCE [LARGE SCALE GENOMIC DNA]</scope>
    <source>
        <strain evidence="2 3">AM25-6</strain>
    </source>
</reference>
<dbReference type="RefSeq" id="WP_007050762.1">
    <property type="nucleotide sequence ID" value="NZ_CABKNJ010000001.1"/>
</dbReference>
<dbReference type="PANTHER" id="PTHR34297:SF2">
    <property type="entry name" value="ASP23_GLS24 FAMILY ENVELOPE STRESS RESPONSE PROTEIN"/>
    <property type="match status" value="1"/>
</dbReference>